<gene>
    <name evidence="3" type="ORF">HMPREF0766_12875</name>
</gene>
<feature type="transmembrane region" description="Helical" evidence="1">
    <location>
        <begin position="54"/>
        <end position="77"/>
    </location>
</feature>
<dbReference type="EMBL" id="ACHA02000011">
    <property type="protein sequence ID" value="EFK57802.1"/>
    <property type="molecule type" value="Genomic_DNA"/>
</dbReference>
<dbReference type="InterPro" id="IPR010559">
    <property type="entry name" value="Sig_transdc_His_kin_internal"/>
</dbReference>
<dbReference type="Pfam" id="PF06580">
    <property type="entry name" value="His_kinase"/>
    <property type="match status" value="1"/>
</dbReference>
<feature type="transmembrane region" description="Helical" evidence="1">
    <location>
        <begin position="133"/>
        <end position="153"/>
    </location>
</feature>
<dbReference type="GO" id="GO:0000155">
    <property type="term" value="F:phosphorelay sensor kinase activity"/>
    <property type="evidence" value="ECO:0007669"/>
    <property type="project" value="InterPro"/>
</dbReference>
<keyword evidence="3" id="KW-0418">Kinase</keyword>
<dbReference type="eggNOG" id="COG2972">
    <property type="taxonomic scope" value="Bacteria"/>
</dbReference>
<dbReference type="GeneID" id="95427557"/>
<keyword evidence="4" id="KW-1185">Reference proteome</keyword>
<evidence type="ECO:0000256" key="1">
    <source>
        <dbReference type="SAM" id="Phobius"/>
    </source>
</evidence>
<sequence>MSDSENKNIVSDLLTEPQYRGLRYLFVFVAILATTLSQSFFVFGKSAEISTGTIYFFGAALALSTFIIIYFNVSYFAPYYLSKKEYASYLLILFLLVSILVFAKGAGEFYLFATAGIQKHVNMITILDGLSNMVLYSICVASTSIGIIFRQLLEDKTKIENLESKQLRNSIEEIKNRIQPAFLYATLDYTSKIVKSKPIQASDTLYKLSDLLRYQLYDSTRHQVLLTSEIAFIRNYLLIHQQNNEGNFSFEVIMNGNCNKLIAPSVFTPCIEVLIGLNATNICADFSIQGEEVELKLLVSGIDEENDFNEAFKKLKSVYENPILIKKAANNLKIRIRV</sequence>
<accession>D7VPF5</accession>
<keyword evidence="3" id="KW-0808">Transferase</keyword>
<proteinExistence type="predicted"/>
<feature type="domain" description="Signal transduction histidine kinase internal region" evidence="2">
    <location>
        <begin position="171"/>
        <end position="242"/>
    </location>
</feature>
<dbReference type="HOGENOM" id="CLU_020473_1_0_10"/>
<dbReference type="AlphaFoldDB" id="D7VPF5"/>
<keyword evidence="1" id="KW-0812">Transmembrane</keyword>
<dbReference type="OrthoDB" id="9792992at2"/>
<feature type="transmembrane region" description="Helical" evidence="1">
    <location>
        <begin position="21"/>
        <end position="42"/>
    </location>
</feature>
<dbReference type="STRING" id="525373.HMPREF0766_12875"/>
<evidence type="ECO:0000313" key="3">
    <source>
        <dbReference type="EMBL" id="EFK57802.1"/>
    </source>
</evidence>
<protein>
    <submittedName>
        <fullName evidence="3">Histidine kinase</fullName>
    </submittedName>
</protein>
<organism evidence="3 4">
    <name type="scientific">Sphingobacterium spiritivorum ATCC 33861</name>
    <dbReference type="NCBI Taxonomy" id="525373"/>
    <lineage>
        <taxon>Bacteria</taxon>
        <taxon>Pseudomonadati</taxon>
        <taxon>Bacteroidota</taxon>
        <taxon>Sphingobacteriia</taxon>
        <taxon>Sphingobacteriales</taxon>
        <taxon>Sphingobacteriaceae</taxon>
        <taxon>Sphingobacterium</taxon>
    </lineage>
</organism>
<comment type="caution">
    <text evidence="3">The sequence shown here is derived from an EMBL/GenBank/DDBJ whole genome shotgun (WGS) entry which is preliminary data.</text>
</comment>
<dbReference type="PANTHER" id="PTHR34220:SF7">
    <property type="entry name" value="SENSOR HISTIDINE KINASE YPDA"/>
    <property type="match status" value="1"/>
</dbReference>
<dbReference type="GO" id="GO:0016020">
    <property type="term" value="C:membrane"/>
    <property type="evidence" value="ECO:0007669"/>
    <property type="project" value="InterPro"/>
</dbReference>
<dbReference type="InterPro" id="IPR050640">
    <property type="entry name" value="Bact_2-comp_sensor_kinase"/>
</dbReference>
<dbReference type="Proteomes" id="UP000006258">
    <property type="component" value="Unassembled WGS sequence"/>
</dbReference>
<keyword evidence="1" id="KW-0472">Membrane</keyword>
<keyword evidence="1" id="KW-1133">Transmembrane helix</keyword>
<reference evidence="3" key="1">
    <citation type="submission" date="2010-07" db="EMBL/GenBank/DDBJ databases">
        <authorList>
            <person name="Muzny D."/>
            <person name="Qin X."/>
            <person name="Buhay C."/>
            <person name="Dugan-Rocha S."/>
            <person name="Ding Y."/>
            <person name="Chen G."/>
            <person name="Hawes A."/>
            <person name="Holder M."/>
            <person name="Jhangiani S."/>
            <person name="Johnson A."/>
            <person name="Khan Z."/>
            <person name="Li Z."/>
            <person name="Liu W."/>
            <person name="Liu X."/>
            <person name="Perez L."/>
            <person name="Shen H."/>
            <person name="Wang Q."/>
            <person name="Watt J."/>
            <person name="Xi L."/>
            <person name="Xin Y."/>
            <person name="Zhou J."/>
            <person name="Deng J."/>
            <person name="Jiang H."/>
            <person name="Liu Y."/>
            <person name="Qu J."/>
            <person name="Song X.-Z."/>
            <person name="Zhang L."/>
            <person name="Villasana D."/>
            <person name="Johnson A."/>
            <person name="Liu J."/>
            <person name="Liyanage D."/>
            <person name="Lorensuhewa L."/>
            <person name="Robinson T."/>
            <person name="Song A."/>
            <person name="Song B.-B."/>
            <person name="Dinh H."/>
            <person name="Thornton R."/>
            <person name="Coyle M."/>
            <person name="Francisco L."/>
            <person name="Jackson L."/>
            <person name="Javaid M."/>
            <person name="Korchina V."/>
            <person name="Kovar C."/>
            <person name="Mata R."/>
            <person name="Mathew T."/>
            <person name="Ngo R."/>
            <person name="Nguyen L."/>
            <person name="Nguyen N."/>
            <person name="Okwuonu G."/>
            <person name="Ongeri F."/>
            <person name="Pham C."/>
            <person name="Simmons D."/>
            <person name="Wilczek-Boney K."/>
            <person name="Hale W."/>
            <person name="Jakkamsetti A."/>
            <person name="Pham P."/>
            <person name="Ruth R."/>
            <person name="San Lucas F."/>
            <person name="Warren J."/>
            <person name="Zhang J."/>
            <person name="Zhao Z."/>
            <person name="Zhou C."/>
            <person name="Zhu D."/>
            <person name="Lee S."/>
            <person name="Bess C."/>
            <person name="Blankenburg K."/>
            <person name="Forbes L."/>
            <person name="Fu Q."/>
            <person name="Gubbala S."/>
            <person name="Hirani K."/>
            <person name="Jayaseelan J.C."/>
            <person name="Lara F."/>
            <person name="Munidasa M."/>
            <person name="Palculict T."/>
            <person name="Patil S."/>
            <person name="Pu L.-L."/>
            <person name="Saada N."/>
            <person name="Tang L."/>
            <person name="Weissenberger G."/>
            <person name="Zhu Y."/>
            <person name="Hemphill L."/>
            <person name="Shang Y."/>
            <person name="Youmans B."/>
            <person name="Ayvaz T."/>
            <person name="Ross M."/>
            <person name="Santibanez J."/>
            <person name="Aqrawi P."/>
            <person name="Gross S."/>
            <person name="Joshi V."/>
            <person name="Fowler G."/>
            <person name="Nazareth L."/>
            <person name="Reid J."/>
            <person name="Worley K."/>
            <person name="Petrosino J."/>
            <person name="Highlander S."/>
            <person name="Gibbs R."/>
        </authorList>
    </citation>
    <scope>NUCLEOTIDE SEQUENCE [LARGE SCALE GENOMIC DNA]</scope>
    <source>
        <strain evidence="3">ATCC 33861</strain>
    </source>
</reference>
<evidence type="ECO:0000259" key="2">
    <source>
        <dbReference type="Pfam" id="PF06580"/>
    </source>
</evidence>
<evidence type="ECO:0000313" key="4">
    <source>
        <dbReference type="Proteomes" id="UP000006258"/>
    </source>
</evidence>
<dbReference type="RefSeq" id="WP_002993660.1">
    <property type="nucleotide sequence ID" value="NZ_GL379770.1"/>
</dbReference>
<feature type="transmembrane region" description="Helical" evidence="1">
    <location>
        <begin position="89"/>
        <end position="113"/>
    </location>
</feature>
<name>D7VPF5_SPHSI</name>
<dbReference type="PANTHER" id="PTHR34220">
    <property type="entry name" value="SENSOR HISTIDINE KINASE YPDA"/>
    <property type="match status" value="1"/>
</dbReference>